<dbReference type="AlphaFoldDB" id="A0A645ICX5"/>
<dbReference type="Gene3D" id="3.40.190.10">
    <property type="entry name" value="Periplasmic binding protein-like II"/>
    <property type="match status" value="1"/>
</dbReference>
<organism evidence="1">
    <name type="scientific">bioreactor metagenome</name>
    <dbReference type="NCBI Taxonomy" id="1076179"/>
    <lineage>
        <taxon>unclassified sequences</taxon>
        <taxon>metagenomes</taxon>
        <taxon>ecological metagenomes</taxon>
    </lineage>
</organism>
<dbReference type="SUPFAM" id="SSF53850">
    <property type="entry name" value="Periplasmic binding protein-like II"/>
    <property type="match status" value="1"/>
</dbReference>
<accession>A0A645ICX5</accession>
<name>A0A645ICX5_9ZZZZ</name>
<comment type="caution">
    <text evidence="1">The sequence shown here is derived from an EMBL/GenBank/DDBJ whole genome shotgun (WGS) entry which is preliminary data.</text>
</comment>
<protein>
    <submittedName>
        <fullName evidence="1">Uncharacterized protein</fullName>
    </submittedName>
</protein>
<gene>
    <name evidence="1" type="ORF">SDC9_196710</name>
</gene>
<proteinExistence type="predicted"/>
<reference evidence="1" key="1">
    <citation type="submission" date="2019-08" db="EMBL/GenBank/DDBJ databases">
        <authorList>
            <person name="Kucharzyk K."/>
            <person name="Murdoch R.W."/>
            <person name="Higgins S."/>
            <person name="Loffler F."/>
        </authorList>
    </citation>
    <scope>NUCLEOTIDE SEQUENCE</scope>
</reference>
<evidence type="ECO:0000313" key="1">
    <source>
        <dbReference type="EMBL" id="MPN49097.1"/>
    </source>
</evidence>
<sequence length="117" mass="13584">MEGSSEKEEAWLFIKYLLSEDIQFYLSEKSMVINKEADNKRQEAVYEEFKNYNKDSKDIVEATNKIKSSLNKNSALQAPDELFNTIWEEIKVYLSGGKSAEETAKTIQNKVELYLNE</sequence>
<dbReference type="EMBL" id="VSSQ01112041">
    <property type="protein sequence ID" value="MPN49097.1"/>
    <property type="molecule type" value="Genomic_DNA"/>
</dbReference>